<accession>A0A8S7LER2</accession>
<evidence type="ECO:0000313" key="1">
    <source>
        <dbReference type="EMBL" id="EFD6887927.1"/>
    </source>
</evidence>
<dbReference type="EMBL" id="AASKVF010000130">
    <property type="protein sequence ID" value="EFD6887927.1"/>
    <property type="molecule type" value="Genomic_DNA"/>
</dbReference>
<dbReference type="Proteomes" id="UP000531962">
    <property type="component" value="Unassembled WGS sequence"/>
</dbReference>
<organism evidence="1 2">
    <name type="scientific">Escherichia coli</name>
    <dbReference type="NCBI Taxonomy" id="562"/>
    <lineage>
        <taxon>Bacteria</taxon>
        <taxon>Pseudomonadati</taxon>
        <taxon>Pseudomonadota</taxon>
        <taxon>Gammaproteobacteria</taxon>
        <taxon>Enterobacterales</taxon>
        <taxon>Enterobacteriaceae</taxon>
        <taxon>Escherichia</taxon>
    </lineage>
</organism>
<dbReference type="AlphaFoldDB" id="A0A8S7LER2"/>
<name>A0A8S7LER2_ECOLX</name>
<gene>
    <name evidence="1" type="ORF">FZU14_28100</name>
</gene>
<reference evidence="1 2" key="1">
    <citation type="submission" date="2019-08" db="EMBL/GenBank/DDBJ databases">
        <authorList>
            <consortium name="NARMS: The National Antimicrobial Resistance Monitoring System"/>
        </authorList>
    </citation>
    <scope>NUCLEOTIDE SEQUENCE [LARGE SCALE GENOMIC DNA]</scope>
    <source>
        <strain evidence="1 2">19MD07CB01-EC</strain>
    </source>
</reference>
<dbReference type="RefSeq" id="WP_039026011.1">
    <property type="nucleotide sequence ID" value="NZ_CP095823.1"/>
</dbReference>
<proteinExistence type="predicted"/>
<protein>
    <submittedName>
        <fullName evidence="1">Uncharacterized protein</fullName>
    </submittedName>
</protein>
<sequence>MNEIDKICSELGVPVSDKFTQDWAYELPEKYRTKEWLSKYIAAYLNNGYSQKEKNELMTLALDVCNDLLSSGVPPSDKVIVKALNTLLDNYKNHIDLINYWALDDESLEDSFALTPEIRELKKRLI</sequence>
<evidence type="ECO:0000313" key="2">
    <source>
        <dbReference type="Proteomes" id="UP000531962"/>
    </source>
</evidence>
<comment type="caution">
    <text evidence="1">The sequence shown here is derived from an EMBL/GenBank/DDBJ whole genome shotgun (WGS) entry which is preliminary data.</text>
</comment>